<keyword evidence="3" id="KW-0812">Transmembrane</keyword>
<feature type="domain" description="Bacterial sugar transferase" evidence="4">
    <location>
        <begin position="297"/>
        <end position="465"/>
    </location>
</feature>
<keyword evidence="6" id="KW-1185">Reference proteome</keyword>
<dbReference type="STRING" id="655015.B1812_08690"/>
<sequence length="510" mass="56036">MRLRAPTSKTKHRAKLAPFDVLWAIAAPFLALALRDFSIIEESDAFGDFGPAYQYAFTTMFFAFLSFLVFRISDGMSHLFSVHDVLAVCGAVATTVASSSMTLFVLTRMEGVPRSTPLIYALVLGSGLILARTMARVFHTGTSRNEEPEEAASLMPRHVRRVLLIGADRFAAAAIKLVNCQRPRTTLVVAALDPRINFHGRAMSGVQIVGRVEELEEVVDEYQVHGVEIDEVWLSDDAAALPPLALERLGEQCQTRGLKLKSVAAALNLEPIVQEQPFVEEPAPVSEIELAEYFKLKRVMDVIASASLLIALAPLAMIAAGLVLYDVGAPILFWQQRIGRNGRKFLLYKFRTYHAPFDRRGNKLAPEDRLSRLGRAVRAGRLDEIPQLLNVLVGDMSLIGPRPLLPIDQPSDPRLRLSVRPGITGWAQLNGGTLVTPEQKDALDVWYIKHASLALDLKIAIRTVLFSVTGGEKMNHAAVEEAVRWLEIFHAEAGASTNALPGADLRPAAE</sequence>
<feature type="transmembrane region" description="Helical" evidence="3">
    <location>
        <begin position="118"/>
        <end position="135"/>
    </location>
</feature>
<feature type="transmembrane region" description="Helical" evidence="3">
    <location>
        <begin position="302"/>
        <end position="325"/>
    </location>
</feature>
<dbReference type="EMBL" id="CP019948">
    <property type="protein sequence ID" value="ARN81146.1"/>
    <property type="molecule type" value="Genomic_DNA"/>
</dbReference>
<keyword evidence="2" id="KW-0270">Exopolysaccharide synthesis</keyword>
<dbReference type="GO" id="GO:0000271">
    <property type="term" value="P:polysaccharide biosynthetic process"/>
    <property type="evidence" value="ECO:0007669"/>
    <property type="project" value="UniProtKB-KW"/>
</dbReference>
<evidence type="ECO:0000256" key="3">
    <source>
        <dbReference type="SAM" id="Phobius"/>
    </source>
</evidence>
<dbReference type="AlphaFoldDB" id="A0A1W6MUF1"/>
<keyword evidence="3" id="KW-1133">Transmembrane helix</keyword>
<organism evidence="5 6">
    <name type="scientific">Methylocystis bryophila</name>
    <dbReference type="NCBI Taxonomy" id="655015"/>
    <lineage>
        <taxon>Bacteria</taxon>
        <taxon>Pseudomonadati</taxon>
        <taxon>Pseudomonadota</taxon>
        <taxon>Alphaproteobacteria</taxon>
        <taxon>Hyphomicrobiales</taxon>
        <taxon>Methylocystaceae</taxon>
        <taxon>Methylocystis</taxon>
    </lineage>
</organism>
<dbReference type="OrthoDB" id="9808602at2"/>
<evidence type="ECO:0000313" key="6">
    <source>
        <dbReference type="Proteomes" id="UP000193978"/>
    </source>
</evidence>
<comment type="similarity">
    <text evidence="1">Belongs to the bacterial sugar transferase family.</text>
</comment>
<feature type="transmembrane region" description="Helical" evidence="3">
    <location>
        <begin position="52"/>
        <end position="73"/>
    </location>
</feature>
<proteinExistence type="inferred from homology"/>
<dbReference type="KEGG" id="mbry:B1812_08690"/>
<dbReference type="Proteomes" id="UP000193978">
    <property type="component" value="Chromosome"/>
</dbReference>
<keyword evidence="3" id="KW-0472">Membrane</keyword>
<dbReference type="PANTHER" id="PTHR30576:SF0">
    <property type="entry name" value="UNDECAPRENYL-PHOSPHATE N-ACETYLGALACTOSAMINYL 1-PHOSPHATE TRANSFERASE-RELATED"/>
    <property type="match status" value="1"/>
</dbReference>
<dbReference type="InterPro" id="IPR003362">
    <property type="entry name" value="Bact_transf"/>
</dbReference>
<evidence type="ECO:0000313" key="5">
    <source>
        <dbReference type="EMBL" id="ARN81146.1"/>
    </source>
</evidence>
<evidence type="ECO:0000256" key="1">
    <source>
        <dbReference type="ARBA" id="ARBA00006464"/>
    </source>
</evidence>
<evidence type="ECO:0000256" key="2">
    <source>
        <dbReference type="ARBA" id="ARBA00023169"/>
    </source>
</evidence>
<feature type="transmembrane region" description="Helical" evidence="3">
    <location>
        <begin position="21"/>
        <end position="40"/>
    </location>
</feature>
<reference evidence="5 6" key="1">
    <citation type="submission" date="2017-02" db="EMBL/GenBank/DDBJ databases">
        <authorList>
            <person name="Peterson S.W."/>
        </authorList>
    </citation>
    <scope>NUCLEOTIDE SEQUENCE [LARGE SCALE GENOMIC DNA]</scope>
    <source>
        <strain evidence="5 6">S285</strain>
    </source>
</reference>
<name>A0A1W6MUF1_9HYPH</name>
<dbReference type="GO" id="GO:0016780">
    <property type="term" value="F:phosphotransferase activity, for other substituted phosphate groups"/>
    <property type="evidence" value="ECO:0007669"/>
    <property type="project" value="TreeGrafter"/>
</dbReference>
<protein>
    <submittedName>
        <fullName evidence="5">Sugar transferase</fullName>
    </submittedName>
</protein>
<feature type="transmembrane region" description="Helical" evidence="3">
    <location>
        <begin position="85"/>
        <end position="106"/>
    </location>
</feature>
<dbReference type="Pfam" id="PF02397">
    <property type="entry name" value="Bac_transf"/>
    <property type="match status" value="1"/>
</dbReference>
<dbReference type="PANTHER" id="PTHR30576">
    <property type="entry name" value="COLANIC BIOSYNTHESIS UDP-GLUCOSE LIPID CARRIER TRANSFERASE"/>
    <property type="match status" value="1"/>
</dbReference>
<keyword evidence="5" id="KW-0808">Transferase</keyword>
<evidence type="ECO:0000259" key="4">
    <source>
        <dbReference type="Pfam" id="PF02397"/>
    </source>
</evidence>
<accession>A0A1W6MUF1</accession>
<gene>
    <name evidence="5" type="ORF">B1812_08690</name>
</gene>
<dbReference type="RefSeq" id="WP_085771233.1">
    <property type="nucleotide sequence ID" value="NZ_AP027149.1"/>
</dbReference>
<dbReference type="Gene3D" id="3.40.50.720">
    <property type="entry name" value="NAD(P)-binding Rossmann-like Domain"/>
    <property type="match status" value="1"/>
</dbReference>